<dbReference type="Pfam" id="PF10934">
    <property type="entry name" value="Sheath_initiator"/>
    <property type="match status" value="1"/>
</dbReference>
<name>A0ABY3AQH8_PAEPP</name>
<dbReference type="SUPFAM" id="SSF160719">
    <property type="entry name" value="gpW/gp25-like"/>
    <property type="match status" value="1"/>
</dbReference>
<keyword evidence="2" id="KW-1185">Reference proteome</keyword>
<sequence>MIPTGSSMQAGTSDLIYSEMPSLTYRIDFDNGRIIGKVDGTEAVRQAIQKILSIERYEHLIYSFNYGFEQEGLVGSDASFLRSELKRRIQEALLQDDRIMSIENFDITTDGEAATVSFVVVSTFGEIFMDSEVSRDGGSFV</sequence>
<comment type="caution">
    <text evidence="1">The sequence shown here is derived from an EMBL/GenBank/DDBJ whole genome shotgun (WGS) entry which is preliminary data.</text>
</comment>
<dbReference type="EMBL" id="SADY01000003">
    <property type="protein sequence ID" value="TQR44910.1"/>
    <property type="molecule type" value="Genomic_DNA"/>
</dbReference>
<evidence type="ECO:0000313" key="2">
    <source>
        <dbReference type="Proteomes" id="UP000316208"/>
    </source>
</evidence>
<dbReference type="RefSeq" id="WP_142544004.1">
    <property type="nucleotide sequence ID" value="NZ_SADY01000003.1"/>
</dbReference>
<proteinExistence type="predicted"/>
<dbReference type="Gene3D" id="3.10.450.40">
    <property type="match status" value="1"/>
</dbReference>
<protein>
    <submittedName>
        <fullName evidence="1">DUF2634 domain-containing protein</fullName>
    </submittedName>
</protein>
<organism evidence="1 2">
    <name type="scientific">Paenibacillus popilliae</name>
    <name type="common">Bacillus popilliae</name>
    <dbReference type="NCBI Taxonomy" id="78057"/>
    <lineage>
        <taxon>Bacteria</taxon>
        <taxon>Bacillati</taxon>
        <taxon>Bacillota</taxon>
        <taxon>Bacilli</taxon>
        <taxon>Bacillales</taxon>
        <taxon>Paenibacillaceae</taxon>
        <taxon>Paenibacillus</taxon>
    </lineage>
</organism>
<reference evidence="1 2" key="1">
    <citation type="submission" date="2018-03" db="EMBL/GenBank/DDBJ databases">
        <title>Aerobic endospore-forming bacteria genome sequencing and assembly.</title>
        <authorList>
            <person name="Cavalcante D.A."/>
            <person name="Driks A."/>
            <person name="Putonti C."/>
            <person name="De-Souza M.T."/>
        </authorList>
    </citation>
    <scope>NUCLEOTIDE SEQUENCE [LARGE SCALE GENOMIC DNA]</scope>
    <source>
        <strain evidence="1 2">SDF0028</strain>
    </source>
</reference>
<dbReference type="InterPro" id="IPR020288">
    <property type="entry name" value="Sheath_initiator"/>
</dbReference>
<accession>A0ABY3AQH8</accession>
<evidence type="ECO:0000313" key="1">
    <source>
        <dbReference type="EMBL" id="TQR44910.1"/>
    </source>
</evidence>
<gene>
    <name evidence="1" type="ORF">C7Y44_11345</name>
</gene>
<dbReference type="Proteomes" id="UP000316208">
    <property type="component" value="Unassembled WGS sequence"/>
</dbReference>